<evidence type="ECO:0000313" key="9">
    <source>
        <dbReference type="Proteomes" id="UP000777784"/>
    </source>
</evidence>
<comment type="caution">
    <text evidence="8">The sequence shown here is derived from an EMBL/GenBank/DDBJ whole genome shotgun (WGS) entry which is preliminary data.</text>
</comment>
<dbReference type="InterPro" id="IPR038718">
    <property type="entry name" value="SNF2-like_sf"/>
</dbReference>
<dbReference type="Pfam" id="PF00176">
    <property type="entry name" value="SNF2-rel_dom"/>
    <property type="match status" value="1"/>
</dbReference>
<evidence type="ECO:0000259" key="7">
    <source>
        <dbReference type="PROSITE" id="PS51194"/>
    </source>
</evidence>
<sequence length="684" mass="79259">MTKEVVRYKVGDKVFHELFGEGLVVEVRSRPFFDILEVAFGDTVRKVTSIHPQLRVPGTDGKAETADAVVPAEKESKSEKKKTTKNTAVAKVKEPFFEFASREFVDLDEESLEWVLDLKKQEVTSQRCFVLHHQGERLALSKGFDTLLALGASKDVDHYDYQIKACLRVLRHMKGRALLADEVGLGKTVETGLVLKELVLRGLVRRALVLVPVSLLTQWRQELEHKFDLPFRIFSRGDNWGDHPFLLASLDTAKGARNRNAIREQNFDLLVVDEAHRLRNHLTQAWKFIESLSLKYVLLVTATPVQNDLRELYNLVTLLRPGTLGTYRAFRKKFMVRGDKRLPKNTRELSRLLSDVMIRTTRSQTNLTFPKREILSVPLELSREEKLLYEGVSDFIYDLATDSEDDDFRRWHFFLIVLQKEIGSSTAAAAGTLRLVQRAKRLPQHQRRISELAELAESVKIHNKFEKLWEIIEDQLIKKKEKILLFTQFRRTLHFIEKELKERGVNPAIFHGGLSPKNKDAAVESFKGKAPILLSTESGGEGRNLQFANIVVNYDLPWNPMRLEQRIGRVHRLGQKKDVTVYNLAAQDTVESHVLWILHRKVNMFELVIGEMEMVLGHWDHEQAFENRVFEIWAHTREQKEREIAFDRLGDELIMAQKRYEHVRNCDEEIFDMQRGELIERSTQ</sequence>
<feature type="domain" description="Helicase ATP-binding" evidence="6">
    <location>
        <begin position="168"/>
        <end position="322"/>
    </location>
</feature>
<dbReference type="InterPro" id="IPR001650">
    <property type="entry name" value="Helicase_C-like"/>
</dbReference>
<name>A0A948RY36_UNCEI</name>
<keyword evidence="1" id="KW-0547">Nucleotide-binding</keyword>
<gene>
    <name evidence="8" type="ORF">KJ970_12270</name>
</gene>
<evidence type="ECO:0000256" key="3">
    <source>
        <dbReference type="ARBA" id="ARBA00022806"/>
    </source>
</evidence>
<dbReference type="Pfam" id="PF00271">
    <property type="entry name" value="Helicase_C"/>
    <property type="match status" value="1"/>
</dbReference>
<organism evidence="8 9">
    <name type="scientific">Eiseniibacteriota bacterium</name>
    <dbReference type="NCBI Taxonomy" id="2212470"/>
    <lineage>
        <taxon>Bacteria</taxon>
        <taxon>Candidatus Eiseniibacteriota</taxon>
    </lineage>
</organism>
<dbReference type="SUPFAM" id="SSF52540">
    <property type="entry name" value="P-loop containing nucleoside triphosphate hydrolases"/>
    <property type="match status" value="2"/>
</dbReference>
<dbReference type="CDD" id="cd18793">
    <property type="entry name" value="SF2_C_SNF"/>
    <property type="match status" value="1"/>
</dbReference>
<dbReference type="AlphaFoldDB" id="A0A948RY36"/>
<proteinExistence type="predicted"/>
<dbReference type="Gene3D" id="3.40.50.300">
    <property type="entry name" value="P-loop containing nucleotide triphosphate hydrolases"/>
    <property type="match status" value="1"/>
</dbReference>
<dbReference type="PANTHER" id="PTHR10799">
    <property type="entry name" value="SNF2/RAD54 HELICASE FAMILY"/>
    <property type="match status" value="1"/>
</dbReference>
<dbReference type="Proteomes" id="UP000777784">
    <property type="component" value="Unassembled WGS sequence"/>
</dbReference>
<dbReference type="InterPro" id="IPR027417">
    <property type="entry name" value="P-loop_NTPase"/>
</dbReference>
<dbReference type="PROSITE" id="PS51194">
    <property type="entry name" value="HELICASE_CTER"/>
    <property type="match status" value="1"/>
</dbReference>
<dbReference type="InterPro" id="IPR000330">
    <property type="entry name" value="SNF2_N"/>
</dbReference>
<dbReference type="PROSITE" id="PS51192">
    <property type="entry name" value="HELICASE_ATP_BIND_1"/>
    <property type="match status" value="1"/>
</dbReference>
<dbReference type="EMBL" id="JAHJDP010000072">
    <property type="protein sequence ID" value="MBU2691693.1"/>
    <property type="molecule type" value="Genomic_DNA"/>
</dbReference>
<evidence type="ECO:0000256" key="2">
    <source>
        <dbReference type="ARBA" id="ARBA00022801"/>
    </source>
</evidence>
<evidence type="ECO:0000256" key="4">
    <source>
        <dbReference type="ARBA" id="ARBA00022840"/>
    </source>
</evidence>
<accession>A0A948RY36</accession>
<dbReference type="InterPro" id="IPR057342">
    <property type="entry name" value="DEXDc_RapA"/>
</dbReference>
<protein>
    <submittedName>
        <fullName evidence="8">DEAD/DEAH box helicase</fullName>
    </submittedName>
</protein>
<dbReference type="SMART" id="SM00490">
    <property type="entry name" value="HELICc"/>
    <property type="match status" value="1"/>
</dbReference>
<evidence type="ECO:0000313" key="8">
    <source>
        <dbReference type="EMBL" id="MBU2691693.1"/>
    </source>
</evidence>
<dbReference type="InterPro" id="IPR014001">
    <property type="entry name" value="Helicase_ATP-bd"/>
</dbReference>
<keyword evidence="2" id="KW-0378">Hydrolase</keyword>
<keyword evidence="4" id="KW-0067">ATP-binding</keyword>
<evidence type="ECO:0000259" key="6">
    <source>
        <dbReference type="PROSITE" id="PS51192"/>
    </source>
</evidence>
<reference evidence="8" key="1">
    <citation type="submission" date="2021-05" db="EMBL/GenBank/DDBJ databases">
        <title>Energy efficiency and biological interactions define the core microbiome of deep oligotrophic groundwater.</title>
        <authorList>
            <person name="Mehrshad M."/>
            <person name="Lopez-Fernandez M."/>
            <person name="Bell E."/>
            <person name="Bernier-Latmani R."/>
            <person name="Bertilsson S."/>
            <person name="Dopson M."/>
        </authorList>
    </citation>
    <scope>NUCLEOTIDE SEQUENCE</scope>
    <source>
        <strain evidence="8">Modern_marine.mb.64</strain>
    </source>
</reference>
<dbReference type="SMART" id="SM00487">
    <property type="entry name" value="DEXDc"/>
    <property type="match status" value="1"/>
</dbReference>
<dbReference type="Gene3D" id="3.40.50.10810">
    <property type="entry name" value="Tandem AAA-ATPase domain"/>
    <property type="match status" value="1"/>
</dbReference>
<dbReference type="CDD" id="cd18011">
    <property type="entry name" value="DEXDc_RapA"/>
    <property type="match status" value="1"/>
</dbReference>
<feature type="region of interest" description="Disordered" evidence="5">
    <location>
        <begin position="58"/>
        <end position="83"/>
    </location>
</feature>
<dbReference type="GO" id="GO:0004386">
    <property type="term" value="F:helicase activity"/>
    <property type="evidence" value="ECO:0007669"/>
    <property type="project" value="UniProtKB-KW"/>
</dbReference>
<keyword evidence="3 8" id="KW-0347">Helicase</keyword>
<dbReference type="GO" id="GO:0005524">
    <property type="term" value="F:ATP binding"/>
    <property type="evidence" value="ECO:0007669"/>
    <property type="project" value="UniProtKB-KW"/>
</dbReference>
<dbReference type="GO" id="GO:0016787">
    <property type="term" value="F:hydrolase activity"/>
    <property type="evidence" value="ECO:0007669"/>
    <property type="project" value="UniProtKB-KW"/>
</dbReference>
<dbReference type="InterPro" id="IPR049730">
    <property type="entry name" value="SNF2/RAD54-like_C"/>
</dbReference>
<evidence type="ECO:0000256" key="5">
    <source>
        <dbReference type="SAM" id="MobiDB-lite"/>
    </source>
</evidence>
<evidence type="ECO:0000256" key="1">
    <source>
        <dbReference type="ARBA" id="ARBA00022741"/>
    </source>
</evidence>
<feature type="domain" description="Helicase C-terminal" evidence="7">
    <location>
        <begin position="464"/>
        <end position="620"/>
    </location>
</feature>